<comment type="caution">
    <text evidence="2">The sequence shown here is derived from an EMBL/GenBank/DDBJ whole genome shotgun (WGS) entry which is preliminary data.</text>
</comment>
<evidence type="ECO:0000313" key="3">
    <source>
        <dbReference type="Proteomes" id="UP000601041"/>
    </source>
</evidence>
<dbReference type="Gene3D" id="3.10.129.10">
    <property type="entry name" value="Hotdog Thioesterase"/>
    <property type="match status" value="1"/>
</dbReference>
<organism evidence="2 3">
    <name type="scientific">Pseudorhizobium halotolerans</name>
    <dbReference type="NCBI Taxonomy" id="1233081"/>
    <lineage>
        <taxon>Bacteria</taxon>
        <taxon>Pseudomonadati</taxon>
        <taxon>Pseudomonadota</taxon>
        <taxon>Alphaproteobacteria</taxon>
        <taxon>Hyphomicrobiales</taxon>
        <taxon>Rhizobiaceae</taxon>
        <taxon>Rhizobium/Agrobacterium group</taxon>
        <taxon>Pseudorhizobium</taxon>
    </lineage>
</organism>
<dbReference type="Pfam" id="PF03061">
    <property type="entry name" value="4HBT"/>
    <property type="match status" value="1"/>
</dbReference>
<keyword evidence="3" id="KW-1185">Reference proteome</keyword>
<dbReference type="EMBL" id="CABFWE030000013">
    <property type="protein sequence ID" value="CAD7053255.1"/>
    <property type="molecule type" value="Genomic_DNA"/>
</dbReference>
<reference evidence="2 3" key="1">
    <citation type="submission" date="2020-11" db="EMBL/GenBank/DDBJ databases">
        <authorList>
            <person name="Lassalle F."/>
        </authorList>
    </citation>
    <scope>NUCLEOTIDE SEQUENCE [LARGE SCALE GENOMIC DNA]</scope>
    <source>
        <strain evidence="2 3">AB21</strain>
    </source>
</reference>
<sequence>MVNATIEDWFAAVIGIDFAQIHIRMETAIPAATLKLDFRLPSRIGEVLEMVVEVERLGRTSVSLKVTAYCREQLRFESWITLVHVPKTSYRPEPWPEQMRTAIAAQA</sequence>
<dbReference type="InterPro" id="IPR029069">
    <property type="entry name" value="HotDog_dom_sf"/>
</dbReference>
<protein>
    <submittedName>
        <fullName evidence="2">Acyl-CoA thioesterase</fullName>
    </submittedName>
</protein>
<dbReference type="Proteomes" id="UP000601041">
    <property type="component" value="Unassembled WGS sequence"/>
</dbReference>
<evidence type="ECO:0000259" key="1">
    <source>
        <dbReference type="Pfam" id="PF03061"/>
    </source>
</evidence>
<dbReference type="SUPFAM" id="SSF54637">
    <property type="entry name" value="Thioesterase/thiol ester dehydrase-isomerase"/>
    <property type="match status" value="1"/>
</dbReference>
<accession>A0ABN7K2Q7</accession>
<dbReference type="InterPro" id="IPR006683">
    <property type="entry name" value="Thioestr_dom"/>
</dbReference>
<evidence type="ECO:0000313" key="2">
    <source>
        <dbReference type="EMBL" id="CAD7053255.1"/>
    </source>
</evidence>
<name>A0ABN7K2Q7_9HYPH</name>
<gene>
    <name evidence="2" type="ORF">RHAB21_04476</name>
</gene>
<proteinExistence type="predicted"/>
<feature type="domain" description="Thioesterase" evidence="1">
    <location>
        <begin position="14"/>
        <end position="73"/>
    </location>
</feature>